<reference evidence="2" key="1">
    <citation type="submission" date="2010-03" db="EMBL/GenBank/DDBJ databases">
        <title>The genome sequence of Ruminococcus sp. 18P13.</title>
        <authorList>
            <consortium name="metaHIT consortium -- http://www.metahit.eu/"/>
            <person name="Pajon A."/>
            <person name="Turner K."/>
            <person name="Parkhill J."/>
            <person name="Bernalier A."/>
        </authorList>
    </citation>
    <scope>NUCLEOTIDE SEQUENCE [LARGE SCALE GENOMIC DNA]</scope>
    <source>
        <strain evidence="2">Type strain: 18P13</strain>
    </source>
</reference>
<evidence type="ECO:0000313" key="2">
    <source>
        <dbReference type="EMBL" id="CBL17006.1"/>
    </source>
</evidence>
<proteinExistence type="predicted"/>
<keyword evidence="3" id="KW-1185">Reference proteome</keyword>
<gene>
    <name evidence="2" type="ordered locus">RUM_08220</name>
</gene>
<dbReference type="AlphaFoldDB" id="D4LBL1"/>
<sequence>MTQRFRKVLSIAASAAMLCSMLLYLPEDHRLGSWLASAEEVSAEPEGEGTAESPYQISNADQLYWFAEHADTSAHAKLTDDIVVNENLVNSVGNLNSGSYRSWTPIGNLEATLGYTCAFSGTFDGDGHTISGLYDDVGRSYVGFVGELSGSGTVKNLGIVDSWFRGYERNGGICGENAGTITHCYFSGTIKTEVGSAGGICGENSGTITNSYNMGLVNGIAASGGMGGVCGENTGTITNSYTTGTVNATEYRTCGGVCGENTGTITNSYNTGSVVAGTYCTGDSCGGVCGRNEGTIRNVFNSGTLSHDSDRVYLGGLCGTNTSGATLEYGYNIGKLNAEGAALLFSGGVCVTPHGSISHCWYNSDVFGGNAFAAGEADRETVEGRNTAAFVSGEVAYLLGEAWGQDLENGQENPALGGVKVYENKIYSRCDAGDTPTLVYSNTKEADVIPAHTYAYGRCKVCGAYKNQVGVHLAGHSLTLDGDIGVHFYMELDSRLLANEHAYMRFTLPNGQTQQIPVLDAKTDQVDEGTYYVFTCRVAAKEMTSEITAQICTDTLQGPVYSFTVQDYAKYICNNSAEYSTEAAALAEAMLQYGAYAKAYFEGTALAPTAAMEVVTADTLSELMPGSSGTLPEGITYYGTTLLLESNTVLRHYFRVEPGFDVSQYAFTGSKGNYYYIDTAGISVNRFRIPVSVSVTEQTGFQQSSGSKWSLSYSPLYYLRSVLGAENTDPELKHLVQAMYLFHRAALDYEMSLGEITPEPPVAEAELS</sequence>
<feature type="signal peptide" evidence="1">
    <location>
        <begin position="1"/>
        <end position="25"/>
    </location>
</feature>
<evidence type="ECO:0008006" key="4">
    <source>
        <dbReference type="Google" id="ProtNLM"/>
    </source>
</evidence>
<evidence type="ECO:0000256" key="1">
    <source>
        <dbReference type="SAM" id="SignalP"/>
    </source>
</evidence>
<dbReference type="GeneID" id="83155602"/>
<reference evidence="2" key="2">
    <citation type="submission" date="2010-03" db="EMBL/GenBank/DDBJ databases">
        <authorList>
            <person name="Pajon A."/>
        </authorList>
    </citation>
    <scope>NUCLEOTIDE SEQUENCE</scope>
    <source>
        <strain evidence="2">Type strain: 18P13</strain>
    </source>
</reference>
<dbReference type="KEGG" id="rch:RUM_08220"/>
<dbReference type="STRING" id="213810.RUM_08220"/>
<dbReference type="BioCyc" id="RCHA213810:RUM_RS03970-MONOMER"/>
<dbReference type="HOGENOM" id="CLU_363645_0_0_9"/>
<feature type="chain" id="PRO_5039306200" description="The GLUG motif" evidence="1">
    <location>
        <begin position="26"/>
        <end position="768"/>
    </location>
</feature>
<dbReference type="EMBL" id="FP929052">
    <property type="protein sequence ID" value="CBL17006.1"/>
    <property type="molecule type" value="Genomic_DNA"/>
</dbReference>
<name>D4LBL1_RUMC1</name>
<keyword evidence="1" id="KW-0732">Signal</keyword>
<dbReference type="Proteomes" id="UP000007054">
    <property type="component" value="Chromosome"/>
</dbReference>
<dbReference type="PATRIC" id="fig|213810.4.peg.736"/>
<dbReference type="Gene3D" id="2.160.20.110">
    <property type="match status" value="1"/>
</dbReference>
<evidence type="ECO:0000313" key="3">
    <source>
        <dbReference type="Proteomes" id="UP000007054"/>
    </source>
</evidence>
<protein>
    <recommendedName>
        <fullName evidence="4">The GLUG motif</fullName>
    </recommendedName>
</protein>
<accession>D4LBL1</accession>
<organism evidence="2 3">
    <name type="scientific">Ruminococcus champanellensis (strain DSM 18848 / JCM 17042 / KCTC 15320 / 18P13)</name>
    <dbReference type="NCBI Taxonomy" id="213810"/>
    <lineage>
        <taxon>Bacteria</taxon>
        <taxon>Bacillati</taxon>
        <taxon>Bacillota</taxon>
        <taxon>Clostridia</taxon>
        <taxon>Eubacteriales</taxon>
        <taxon>Oscillospiraceae</taxon>
        <taxon>Ruminococcus</taxon>
    </lineage>
</organism>
<dbReference type="RefSeq" id="WP_015557913.1">
    <property type="nucleotide sequence ID" value="NC_021039.1"/>
</dbReference>